<proteinExistence type="predicted"/>
<comment type="catalytic activity">
    <reaction evidence="6">
        <text>precorrin-2 + NAD(+) = sirohydrochlorin + NADH + 2 H(+)</text>
        <dbReference type="Rhea" id="RHEA:15613"/>
        <dbReference type="ChEBI" id="CHEBI:15378"/>
        <dbReference type="ChEBI" id="CHEBI:57540"/>
        <dbReference type="ChEBI" id="CHEBI:57945"/>
        <dbReference type="ChEBI" id="CHEBI:58351"/>
        <dbReference type="ChEBI" id="CHEBI:58827"/>
        <dbReference type="EC" id="1.3.1.76"/>
    </reaction>
</comment>
<comment type="caution">
    <text evidence="7">The sequence shown here is derived from an EMBL/GenBank/DDBJ whole genome shotgun (WGS) entry which is preliminary data.</text>
</comment>
<evidence type="ECO:0000256" key="6">
    <source>
        <dbReference type="ARBA" id="ARBA00047561"/>
    </source>
</evidence>
<dbReference type="Pfam" id="PF13241">
    <property type="entry name" value="NAD_binding_7"/>
    <property type="match status" value="1"/>
</dbReference>
<dbReference type="InterPro" id="IPR028161">
    <property type="entry name" value="Met8-like"/>
</dbReference>
<evidence type="ECO:0000256" key="3">
    <source>
        <dbReference type="ARBA" id="ARBA00023002"/>
    </source>
</evidence>
<dbReference type="EMBL" id="JAAXPR010000009">
    <property type="protein sequence ID" value="NKZ20411.1"/>
    <property type="molecule type" value="Genomic_DNA"/>
</dbReference>
<name>A0A7X6MZV2_9STRE</name>
<dbReference type="UniPathway" id="UPA00262">
    <property type="reaction ID" value="UER00222"/>
</dbReference>
<keyword evidence="8" id="KW-1185">Reference proteome</keyword>
<dbReference type="SUPFAM" id="SSF51735">
    <property type="entry name" value="NAD(P)-binding Rossmann-fold domains"/>
    <property type="match status" value="1"/>
</dbReference>
<accession>A0A7X6MZV2</accession>
<dbReference type="EC" id="1.3.1.76" evidence="2"/>
<comment type="pathway">
    <text evidence="1">Porphyrin-containing compound metabolism; siroheme biosynthesis; sirohydrochlorin from precorrin-2: step 1/1.</text>
</comment>
<evidence type="ECO:0000313" key="7">
    <source>
        <dbReference type="EMBL" id="NKZ20411.1"/>
    </source>
</evidence>
<dbReference type="PANTHER" id="PTHR35330">
    <property type="entry name" value="SIROHEME BIOSYNTHESIS PROTEIN MET8"/>
    <property type="match status" value="1"/>
</dbReference>
<gene>
    <name evidence="7" type="ORF">HF992_06055</name>
</gene>
<evidence type="ECO:0000313" key="8">
    <source>
        <dbReference type="Proteomes" id="UP000522720"/>
    </source>
</evidence>
<evidence type="ECO:0000256" key="5">
    <source>
        <dbReference type="ARBA" id="ARBA00023244"/>
    </source>
</evidence>
<dbReference type="PANTHER" id="PTHR35330:SF1">
    <property type="entry name" value="SIROHEME BIOSYNTHESIS PROTEIN MET8"/>
    <property type="match status" value="1"/>
</dbReference>
<dbReference type="GO" id="GO:0004325">
    <property type="term" value="F:ferrochelatase activity"/>
    <property type="evidence" value="ECO:0007669"/>
    <property type="project" value="InterPro"/>
</dbReference>
<organism evidence="7 8">
    <name type="scientific">Streptococcus ovuberis</name>
    <dbReference type="NCBI Taxonomy" id="1936207"/>
    <lineage>
        <taxon>Bacteria</taxon>
        <taxon>Bacillati</taxon>
        <taxon>Bacillota</taxon>
        <taxon>Bacilli</taxon>
        <taxon>Lactobacillales</taxon>
        <taxon>Streptococcaceae</taxon>
        <taxon>Streptococcus</taxon>
    </lineage>
</organism>
<evidence type="ECO:0000256" key="2">
    <source>
        <dbReference type="ARBA" id="ARBA00012400"/>
    </source>
</evidence>
<keyword evidence="5" id="KW-0627">Porphyrin biosynthesis</keyword>
<dbReference type="Proteomes" id="UP000522720">
    <property type="component" value="Unassembled WGS sequence"/>
</dbReference>
<keyword evidence="3" id="KW-0560">Oxidoreductase</keyword>
<keyword evidence="4" id="KW-0520">NAD</keyword>
<dbReference type="InterPro" id="IPR006367">
    <property type="entry name" value="Sirohaem_synthase_N"/>
</dbReference>
<dbReference type="GO" id="GO:0019354">
    <property type="term" value="P:siroheme biosynthetic process"/>
    <property type="evidence" value="ECO:0007669"/>
    <property type="project" value="UniProtKB-UniPathway"/>
</dbReference>
<protein>
    <recommendedName>
        <fullName evidence="2">precorrin-2 dehydrogenase</fullName>
        <ecNumber evidence="2">1.3.1.76</ecNumber>
    </recommendedName>
</protein>
<dbReference type="NCBIfam" id="TIGR01470">
    <property type="entry name" value="cysG_Nterm"/>
    <property type="match status" value="1"/>
</dbReference>
<dbReference type="InterPro" id="IPR036291">
    <property type="entry name" value="NAD(P)-bd_dom_sf"/>
</dbReference>
<sequence>MYPVMINISGKRVVVIGGGKVASRKIKHLLAEKALVTIVSPTLHESIEPSTVTWVAREYQKGDLKDAKLVLACTDQETVNRQIMADAAPCQLVNNTGDKHFSDFYNVAVAPAKDFSVMISTNGLSAARAKEVRQKLQAILEDL</sequence>
<dbReference type="Gene3D" id="3.40.50.720">
    <property type="entry name" value="NAD(P)-binding Rossmann-like Domain"/>
    <property type="match status" value="1"/>
</dbReference>
<evidence type="ECO:0000256" key="1">
    <source>
        <dbReference type="ARBA" id="ARBA00005010"/>
    </source>
</evidence>
<dbReference type="AlphaFoldDB" id="A0A7X6MZV2"/>
<dbReference type="SUPFAM" id="SSF75615">
    <property type="entry name" value="Siroheme synthase middle domains-like"/>
    <property type="match status" value="1"/>
</dbReference>
<evidence type="ECO:0000256" key="4">
    <source>
        <dbReference type="ARBA" id="ARBA00023027"/>
    </source>
</evidence>
<dbReference type="RefSeq" id="WP_168549168.1">
    <property type="nucleotide sequence ID" value="NZ_JAAXPR010000009.1"/>
</dbReference>
<dbReference type="GO" id="GO:0043115">
    <property type="term" value="F:precorrin-2 dehydrogenase activity"/>
    <property type="evidence" value="ECO:0007669"/>
    <property type="project" value="UniProtKB-EC"/>
</dbReference>
<reference evidence="7 8" key="1">
    <citation type="submission" date="2020-04" db="EMBL/GenBank/DDBJ databases">
        <title>MicrobeNet Type strains.</title>
        <authorList>
            <person name="Nicholson A.C."/>
        </authorList>
    </citation>
    <scope>NUCLEOTIDE SEQUENCE [LARGE SCALE GENOMIC DNA]</scope>
    <source>
        <strain evidence="7 8">CCUG 69612</strain>
    </source>
</reference>